<evidence type="ECO:0000313" key="2">
    <source>
        <dbReference type="Proteomes" id="UP000814140"/>
    </source>
</evidence>
<gene>
    <name evidence="1" type="ORF">BV25DRAFT_1889472</name>
</gene>
<dbReference type="EMBL" id="MU277225">
    <property type="protein sequence ID" value="KAI0059542.1"/>
    <property type="molecule type" value="Genomic_DNA"/>
</dbReference>
<proteinExistence type="predicted"/>
<keyword evidence="2" id="KW-1185">Reference proteome</keyword>
<dbReference type="Proteomes" id="UP000814140">
    <property type="component" value="Unassembled WGS sequence"/>
</dbReference>
<reference evidence="1" key="2">
    <citation type="journal article" date="2022" name="New Phytol.">
        <title>Evolutionary transition to the ectomycorrhizal habit in the genomes of a hyperdiverse lineage of mushroom-forming fungi.</title>
        <authorList>
            <person name="Looney B."/>
            <person name="Miyauchi S."/>
            <person name="Morin E."/>
            <person name="Drula E."/>
            <person name="Courty P.E."/>
            <person name="Kohler A."/>
            <person name="Kuo A."/>
            <person name="LaButti K."/>
            <person name="Pangilinan J."/>
            <person name="Lipzen A."/>
            <person name="Riley R."/>
            <person name="Andreopoulos W."/>
            <person name="He G."/>
            <person name="Johnson J."/>
            <person name="Nolan M."/>
            <person name="Tritt A."/>
            <person name="Barry K.W."/>
            <person name="Grigoriev I.V."/>
            <person name="Nagy L.G."/>
            <person name="Hibbett D."/>
            <person name="Henrissat B."/>
            <person name="Matheny P.B."/>
            <person name="Labbe J."/>
            <person name="Martin F.M."/>
        </authorList>
    </citation>
    <scope>NUCLEOTIDE SEQUENCE</scope>
    <source>
        <strain evidence="1">HHB10654</strain>
    </source>
</reference>
<protein>
    <submittedName>
        <fullName evidence="1">Uncharacterized protein</fullName>
    </submittedName>
</protein>
<comment type="caution">
    <text evidence="1">The sequence shown here is derived from an EMBL/GenBank/DDBJ whole genome shotgun (WGS) entry which is preliminary data.</text>
</comment>
<reference evidence="1" key="1">
    <citation type="submission" date="2021-03" db="EMBL/GenBank/DDBJ databases">
        <authorList>
            <consortium name="DOE Joint Genome Institute"/>
            <person name="Ahrendt S."/>
            <person name="Looney B.P."/>
            <person name="Miyauchi S."/>
            <person name="Morin E."/>
            <person name="Drula E."/>
            <person name="Courty P.E."/>
            <person name="Chicoki N."/>
            <person name="Fauchery L."/>
            <person name="Kohler A."/>
            <person name="Kuo A."/>
            <person name="Labutti K."/>
            <person name="Pangilinan J."/>
            <person name="Lipzen A."/>
            <person name="Riley R."/>
            <person name="Andreopoulos W."/>
            <person name="He G."/>
            <person name="Johnson J."/>
            <person name="Barry K.W."/>
            <person name="Grigoriev I.V."/>
            <person name="Nagy L."/>
            <person name="Hibbett D."/>
            <person name="Henrissat B."/>
            <person name="Matheny P.B."/>
            <person name="Labbe J."/>
            <person name="Martin F."/>
        </authorList>
    </citation>
    <scope>NUCLEOTIDE SEQUENCE</scope>
    <source>
        <strain evidence="1">HHB10654</strain>
    </source>
</reference>
<sequence>MQAAQSKRRFTPEEKQQLLANLDIEVAHRTRQLESWLTDTLAGFRNRHERQIAYIPHLVRGVTMAEFGDKYNGDIQACLRGLQKEKLGVDVAPIDRTAMKRKWVATTEADNDSRGEGSSTGGGHEANTARAPKNARMTSMSPQKRPPFSAGTAASRSRVPSATTPGTSRNFRRVPSAAPSPSPHKATRLPTRPPSRPVSPAKPTASSSVHQTRATRPPSTATFNPTLPKTPAYPPRWPRKDESMLSVNGSPLTNPYELGLDWLAGENSPADPVTEERAPRTRTLSRTNSIVIRPSSSGLHSRSNSQTNLLPSSQSTHSRSGSQTGKPLSQLGSSSSGHLAARVAVPTRDGHMLEFDPLLTSPAALDTLDGITDSAKKQAKEDMSKLLQAAVAKWNIK</sequence>
<evidence type="ECO:0000313" key="1">
    <source>
        <dbReference type="EMBL" id="KAI0059542.1"/>
    </source>
</evidence>
<accession>A0ACB8STQ1</accession>
<name>A0ACB8STQ1_9AGAM</name>
<organism evidence="1 2">
    <name type="scientific">Artomyces pyxidatus</name>
    <dbReference type="NCBI Taxonomy" id="48021"/>
    <lineage>
        <taxon>Eukaryota</taxon>
        <taxon>Fungi</taxon>
        <taxon>Dikarya</taxon>
        <taxon>Basidiomycota</taxon>
        <taxon>Agaricomycotina</taxon>
        <taxon>Agaricomycetes</taxon>
        <taxon>Russulales</taxon>
        <taxon>Auriscalpiaceae</taxon>
        <taxon>Artomyces</taxon>
    </lineage>
</organism>